<proteinExistence type="predicted"/>
<feature type="repeat" description="TPR" evidence="1">
    <location>
        <begin position="271"/>
        <end position="304"/>
    </location>
</feature>
<evidence type="ECO:0000256" key="2">
    <source>
        <dbReference type="SAM" id="Coils"/>
    </source>
</evidence>
<dbReference type="InterPro" id="IPR011990">
    <property type="entry name" value="TPR-like_helical_dom_sf"/>
</dbReference>
<dbReference type="Proteomes" id="UP000228680">
    <property type="component" value="Unassembled WGS sequence"/>
</dbReference>
<feature type="repeat" description="TPR" evidence="1">
    <location>
        <begin position="203"/>
        <end position="236"/>
    </location>
</feature>
<feature type="coiled-coil region" evidence="2">
    <location>
        <begin position="345"/>
        <end position="372"/>
    </location>
</feature>
<accession>A0A2M9F3Y8</accession>
<protein>
    <submittedName>
        <fullName evidence="3">Uncharacterized protein</fullName>
    </submittedName>
</protein>
<organism evidence="3 4">
    <name type="scientific">Chryseomicrobium excrementi</name>
    <dbReference type="NCBI Taxonomy" id="2041346"/>
    <lineage>
        <taxon>Bacteria</taxon>
        <taxon>Bacillati</taxon>
        <taxon>Bacillota</taxon>
        <taxon>Bacilli</taxon>
        <taxon>Bacillales</taxon>
        <taxon>Caryophanaceae</taxon>
        <taxon>Chryseomicrobium</taxon>
    </lineage>
</organism>
<evidence type="ECO:0000256" key="1">
    <source>
        <dbReference type="PROSITE-ProRule" id="PRU00339"/>
    </source>
</evidence>
<dbReference type="PROSITE" id="PS50005">
    <property type="entry name" value="TPR"/>
    <property type="match status" value="2"/>
</dbReference>
<dbReference type="SMART" id="SM00028">
    <property type="entry name" value="TPR"/>
    <property type="match status" value="5"/>
</dbReference>
<dbReference type="Gene3D" id="1.25.40.10">
    <property type="entry name" value="Tetratricopeptide repeat domain"/>
    <property type="match status" value="4"/>
</dbReference>
<evidence type="ECO:0000313" key="3">
    <source>
        <dbReference type="EMBL" id="PJK18177.1"/>
    </source>
</evidence>
<dbReference type="OrthoDB" id="2080803at2"/>
<keyword evidence="4" id="KW-1185">Reference proteome</keyword>
<dbReference type="SUPFAM" id="SSF48452">
    <property type="entry name" value="TPR-like"/>
    <property type="match status" value="2"/>
</dbReference>
<dbReference type="EMBL" id="PCGR01000001">
    <property type="protein sequence ID" value="PJK18177.1"/>
    <property type="molecule type" value="Genomic_DNA"/>
</dbReference>
<name>A0A2M9F3Y8_9BACL</name>
<dbReference type="PANTHER" id="PTHR12558">
    <property type="entry name" value="CELL DIVISION CYCLE 16,23,27"/>
    <property type="match status" value="1"/>
</dbReference>
<dbReference type="PANTHER" id="PTHR12558:SF13">
    <property type="entry name" value="CELL DIVISION CYCLE PROTEIN 27 HOMOLOG"/>
    <property type="match status" value="1"/>
</dbReference>
<dbReference type="Pfam" id="PF13432">
    <property type="entry name" value="TPR_16"/>
    <property type="match status" value="1"/>
</dbReference>
<dbReference type="AlphaFoldDB" id="A0A2M9F3Y8"/>
<dbReference type="Pfam" id="PF13429">
    <property type="entry name" value="TPR_15"/>
    <property type="match status" value="1"/>
</dbReference>
<evidence type="ECO:0000313" key="4">
    <source>
        <dbReference type="Proteomes" id="UP000228680"/>
    </source>
</evidence>
<dbReference type="InterPro" id="IPR019734">
    <property type="entry name" value="TPR_rpt"/>
</dbReference>
<comment type="caution">
    <text evidence="3">The sequence shown here is derived from an EMBL/GenBank/DDBJ whole genome shotgun (WGS) entry which is preliminary data.</text>
</comment>
<gene>
    <name evidence="3" type="ORF">CQS04_02485</name>
</gene>
<reference evidence="3 4" key="1">
    <citation type="submission" date="2017-10" db="EMBL/GenBank/DDBJ databases">
        <title>Draft genome of Chryseomicrobium casticus sp. nov.</title>
        <authorList>
            <person name="Chakraborty R."/>
            <person name="Saha T."/>
        </authorList>
    </citation>
    <scope>NUCLEOTIDE SEQUENCE [LARGE SCALE GENOMIC DNA]</scope>
    <source>
        <strain evidence="3 4">ET03</strain>
    </source>
</reference>
<keyword evidence="2" id="KW-0175">Coiled coil</keyword>
<sequence length="416" mass="48136">MSMTMNEILRQIETGEETWKDQIETFLLENDPETIYQTSEQVASYGFVEEALRLLEHLSYLFPEEDQLVVDRALWMLEVGQEEGAVELLQQIPESSDVYPQVLLALADYYQMTGLYEVAEQKLEAATRLLPDEPILQLAKAELKRETGRYLEAARLYENLWNLRDDLVHVNLALKLAETYSAGAAYEESIPYFKEALKAGEAPDVLFQYGYALFQSGMYKESIEQLDEVLAMDPDYYSAYLLSAQGYAMLEQNEQALERIQQGIEKDGFEKEYYLFAGKTALKLQLEEQAIEYFSQAIALDPEYIDGILNLVQLHMHREEYEEVIALAEAVQVDGAILTALYPYLAESHNQLENYEQAYEFYQLAYTEQKEDVYFLEKYAYFLLEEGKRQQAKTVIQQLLSLQPDSLEWSAMLDEL</sequence>
<keyword evidence="1" id="KW-0802">TPR repeat</keyword>